<accession>A0A8T0A959</accession>
<dbReference type="AlphaFoldDB" id="A0A8T0A959"/>
<keyword evidence="2 5" id="KW-0808">Transferase</keyword>
<organism evidence="6 7">
    <name type="scientific">Silurus meridionalis</name>
    <name type="common">Southern catfish</name>
    <name type="synonym">Silurus soldatovi meridionalis</name>
    <dbReference type="NCBI Taxonomy" id="175797"/>
    <lineage>
        <taxon>Eukaryota</taxon>
        <taxon>Metazoa</taxon>
        <taxon>Chordata</taxon>
        <taxon>Craniata</taxon>
        <taxon>Vertebrata</taxon>
        <taxon>Euteleostomi</taxon>
        <taxon>Actinopterygii</taxon>
        <taxon>Neopterygii</taxon>
        <taxon>Teleostei</taxon>
        <taxon>Ostariophysi</taxon>
        <taxon>Siluriformes</taxon>
        <taxon>Siluridae</taxon>
        <taxon>Silurus</taxon>
    </lineage>
</organism>
<dbReference type="SUPFAM" id="SSF47391">
    <property type="entry name" value="Dimerization-anchoring domain of cAMP-dependent PK regulatory subunit"/>
    <property type="match status" value="1"/>
</dbReference>
<dbReference type="Pfam" id="PF00406">
    <property type="entry name" value="ADK"/>
    <property type="match status" value="2"/>
</dbReference>
<dbReference type="CDD" id="cd22979">
    <property type="entry name" value="DD_AK8"/>
    <property type="match status" value="1"/>
</dbReference>
<dbReference type="InterPro" id="IPR036193">
    <property type="entry name" value="ADK_active_lid_dom_sf"/>
</dbReference>
<protein>
    <recommendedName>
        <fullName evidence="8">Nucleoside-diphosphate kinase</fullName>
    </recommendedName>
</protein>
<comment type="similarity">
    <text evidence="1 5">Belongs to the adenylate kinase family.</text>
</comment>
<keyword evidence="3" id="KW-0547">Nucleotide-binding</keyword>
<dbReference type="EMBL" id="JABFDY010000027">
    <property type="protein sequence ID" value="KAF7687542.1"/>
    <property type="molecule type" value="Genomic_DNA"/>
</dbReference>
<dbReference type="CDD" id="cd01428">
    <property type="entry name" value="ADK"/>
    <property type="match status" value="2"/>
</dbReference>
<dbReference type="Proteomes" id="UP000606274">
    <property type="component" value="Unassembled WGS sequence"/>
</dbReference>
<gene>
    <name evidence="6" type="ORF">HF521_014770</name>
</gene>
<keyword evidence="4 5" id="KW-0418">Kinase</keyword>
<evidence type="ECO:0000256" key="5">
    <source>
        <dbReference type="RuleBase" id="RU003330"/>
    </source>
</evidence>
<evidence type="ECO:0008006" key="8">
    <source>
        <dbReference type="Google" id="ProtNLM"/>
    </source>
</evidence>
<dbReference type="PANTHER" id="PTHR23359">
    <property type="entry name" value="NUCLEOTIDE KINASE"/>
    <property type="match status" value="1"/>
</dbReference>
<evidence type="ECO:0000256" key="1">
    <source>
        <dbReference type="ARBA" id="ARBA00007220"/>
    </source>
</evidence>
<proteinExistence type="inferred from homology"/>
<dbReference type="GO" id="GO:0004017">
    <property type="term" value="F:AMP kinase activity"/>
    <property type="evidence" value="ECO:0007669"/>
    <property type="project" value="InterPro"/>
</dbReference>
<name>A0A8T0A959_SILME</name>
<dbReference type="SUPFAM" id="SSF57774">
    <property type="entry name" value="Microbial and mitochondrial ADK, insert 'zinc finger' domain"/>
    <property type="match status" value="1"/>
</dbReference>
<evidence type="ECO:0000256" key="4">
    <source>
        <dbReference type="ARBA" id="ARBA00022777"/>
    </source>
</evidence>
<evidence type="ECO:0000313" key="6">
    <source>
        <dbReference type="EMBL" id="KAF7687542.1"/>
    </source>
</evidence>
<sequence>MDATTKPLRIPPELSIYAQKHEIFDLMQSLVRNLVIDKPEDHIQYLIGLLKRDSIEVPRVLILGPPASGKTTIAKKLCEHIGAVHITSNSILENDSELSRAIKQYTEQNQEIPQDLWIKLVEERLSKPDCVRRGWILEAIPKNRQEALYLQACGIAPEHVVMLQAHDDVLTERSLGKRIDPVTGDVYHLTFIWPENVEVSQRLEKPDCLMEEEEIAHQLQAYRRVAQGLQDTYCNSLKIINADQPHVDVFAQVLSYVLSRHRSDAPHIPRILLFGPPGCGRSLQASLLAQKYGLVDICCGELLKAVAADESSMGELIKPFLESDRRVPDNMVLQILTERLSRLDCTARGWVLHGFPRDVEQAERLQESNFLPSRVFFLEISDDVVLERLTLRSTDPVTGERYHSLHNPAPGAIVQARLQCNPRDTEIEVYKRLKEYRSHVAALQAFYPQAVQVNADQQPHTVFECLESGMVGRPSKVLPELNIQALSGSSSR</sequence>
<dbReference type="InterPro" id="IPR000850">
    <property type="entry name" value="Adenylat/UMP-CMP_kin"/>
</dbReference>
<dbReference type="Gene3D" id="3.40.50.300">
    <property type="entry name" value="P-loop containing nucleotide triphosphate hydrolases"/>
    <property type="match status" value="2"/>
</dbReference>
<comment type="caution">
    <text evidence="6">The sequence shown here is derived from an EMBL/GenBank/DDBJ whole genome shotgun (WGS) entry which is preliminary data.</text>
</comment>
<dbReference type="OrthoDB" id="522106at2759"/>
<reference evidence="6" key="1">
    <citation type="submission" date="2020-08" db="EMBL/GenBank/DDBJ databases">
        <title>Chromosome-level assembly of Southern catfish (Silurus meridionalis) provides insights into visual adaptation to the nocturnal and benthic lifestyles.</title>
        <authorList>
            <person name="Zhang Y."/>
            <person name="Wang D."/>
            <person name="Peng Z."/>
        </authorList>
    </citation>
    <scope>NUCLEOTIDE SEQUENCE</scope>
    <source>
        <strain evidence="6">SWU-2019-XX</strain>
        <tissue evidence="6">Muscle</tissue>
    </source>
</reference>
<dbReference type="InterPro" id="IPR027417">
    <property type="entry name" value="P-loop_NTPase"/>
</dbReference>
<evidence type="ECO:0000313" key="7">
    <source>
        <dbReference type="Proteomes" id="UP000606274"/>
    </source>
</evidence>
<keyword evidence="7" id="KW-1185">Reference proteome</keyword>
<dbReference type="PRINTS" id="PR00094">
    <property type="entry name" value="ADENYLTKNASE"/>
</dbReference>
<evidence type="ECO:0000256" key="2">
    <source>
        <dbReference type="ARBA" id="ARBA00022679"/>
    </source>
</evidence>
<evidence type="ECO:0000256" key="3">
    <source>
        <dbReference type="ARBA" id="ARBA00022741"/>
    </source>
</evidence>
<dbReference type="HAMAP" id="MF_00235">
    <property type="entry name" value="Adenylate_kinase_Adk"/>
    <property type="match status" value="1"/>
</dbReference>
<dbReference type="SUPFAM" id="SSF52540">
    <property type="entry name" value="P-loop containing nucleoside triphosphate hydrolases"/>
    <property type="match status" value="2"/>
</dbReference>
<dbReference type="GO" id="GO:0005524">
    <property type="term" value="F:ATP binding"/>
    <property type="evidence" value="ECO:0007669"/>
    <property type="project" value="InterPro"/>
</dbReference>